<dbReference type="Pfam" id="PF05598">
    <property type="entry name" value="DUF772"/>
    <property type="match status" value="1"/>
</dbReference>
<dbReference type="PANTHER" id="PTHR33408:SF2">
    <property type="entry name" value="TRANSPOSASE DDE DOMAIN-CONTAINING PROTEIN"/>
    <property type="match status" value="1"/>
</dbReference>
<comment type="caution">
    <text evidence="3">The sequence shown here is derived from an EMBL/GenBank/DDBJ whole genome shotgun (WGS) entry which is preliminary data.</text>
</comment>
<dbReference type="Pfam" id="PF13751">
    <property type="entry name" value="DDE_Tnp_1_6"/>
    <property type="match status" value="1"/>
</dbReference>
<keyword evidence="4" id="KW-1185">Reference proteome</keyword>
<gene>
    <name evidence="3" type="ORF">HQN87_27355</name>
</gene>
<dbReference type="EMBL" id="JABMKX010000020">
    <property type="protein sequence ID" value="NQX49047.1"/>
    <property type="molecule type" value="Genomic_DNA"/>
</dbReference>
<feature type="domain" description="Transposase InsH N-terminal" evidence="1">
    <location>
        <begin position="15"/>
        <end position="105"/>
    </location>
</feature>
<sequence>MYIQYTMDQLCLPMDLEEDIPLNHLARVVNTAVNRLDDSIFDAAYPGGGRDSYHPKMLTKVMIYAYTQRIYSSRQIAKAVRESIPFMWLAGRQRPDFRTLNRFRSQRMKNVLETVFTAVLQFLADEKYVSLEHYFMDGTKIEANANRYTFVWGKAVSKHKSKLQEKVQALFEGIEAAEKQEEQEHRGQDLSELGESAEISSEKLEQMTQALESQLLEKPKDKPLKKAVRKLRKDLLPRLQKYEQYQKLLGDRNSFSKTDPEATFMRMKEDHMRNGQLKPAYNVQIGTENQFILTYSIHQRPTDTRCLEPHLEKAQQILGKWPKTVIADAGYGSEENYAYLEKKEIQAVVKYSSYHKEKTKAWKANVGKIENWTYDTAEDHWTCPAGNRLHFHRESKETLESGYDIRRRHYRSSSCEGCPLKERCTKAAGNREMVVSLERLRYQKQAREILRSEEGYTLAVRRMTEPESVFGQLKNNRGFRRFLLRGMEKVTLEVGWLSLAHNLLKQAANDQKRRAAILQ</sequence>
<organism evidence="3 4">
    <name type="scientific">Paenibacillus tritici</name>
    <dbReference type="NCBI Taxonomy" id="1873425"/>
    <lineage>
        <taxon>Bacteria</taxon>
        <taxon>Bacillati</taxon>
        <taxon>Bacillota</taxon>
        <taxon>Bacilli</taxon>
        <taxon>Bacillales</taxon>
        <taxon>Paenibacillaceae</taxon>
        <taxon>Paenibacillus</taxon>
    </lineage>
</organism>
<evidence type="ECO:0000313" key="3">
    <source>
        <dbReference type="EMBL" id="NQX49047.1"/>
    </source>
</evidence>
<dbReference type="PANTHER" id="PTHR33408">
    <property type="entry name" value="TRANSPOSASE"/>
    <property type="match status" value="1"/>
</dbReference>
<evidence type="ECO:0000313" key="4">
    <source>
        <dbReference type="Proteomes" id="UP000711047"/>
    </source>
</evidence>
<dbReference type="InterPro" id="IPR047629">
    <property type="entry name" value="IS1182_transpos"/>
</dbReference>
<evidence type="ECO:0000259" key="1">
    <source>
        <dbReference type="Pfam" id="PF05598"/>
    </source>
</evidence>
<reference evidence="3 4" key="1">
    <citation type="submission" date="2020-05" db="EMBL/GenBank/DDBJ databases">
        <title>Paenibacillus glebae, sp. nov., Paenibacillus humi sp. nov., Paenibacillus pedi sp. nov., Paenibacillus terrestris sp. nov. and Paenibacillus terricola sp. nov., isolated from a forest top soil sample.</title>
        <authorList>
            <person name="Qi S."/>
            <person name="Carlier A."/>
            <person name="Cnockaert M."/>
            <person name="Vandamme P."/>
        </authorList>
    </citation>
    <scope>NUCLEOTIDE SEQUENCE [LARGE SCALE GENOMIC DNA]</scope>
    <source>
        <strain evidence="3 4">LMG 29502</strain>
    </source>
</reference>
<protein>
    <submittedName>
        <fullName evidence="3">IS1182 family transposase</fullName>
    </submittedName>
</protein>
<dbReference type="NCBIfam" id="NF033551">
    <property type="entry name" value="transpos_IS1182"/>
    <property type="match status" value="1"/>
</dbReference>
<dbReference type="Proteomes" id="UP000711047">
    <property type="component" value="Unassembled WGS sequence"/>
</dbReference>
<proteinExistence type="predicted"/>
<dbReference type="InterPro" id="IPR008490">
    <property type="entry name" value="Transposase_InsH_N"/>
</dbReference>
<feature type="domain" description="Transposase DDE" evidence="2">
    <location>
        <begin position="382"/>
        <end position="505"/>
    </location>
</feature>
<accession>A0ABX2DWE9</accession>
<dbReference type="InterPro" id="IPR025668">
    <property type="entry name" value="Tnp_DDE_dom"/>
</dbReference>
<evidence type="ECO:0000259" key="2">
    <source>
        <dbReference type="Pfam" id="PF13751"/>
    </source>
</evidence>
<dbReference type="RefSeq" id="WP_173139794.1">
    <property type="nucleotide sequence ID" value="NZ_JABMKX010000020.1"/>
</dbReference>
<name>A0ABX2DWE9_9BACL</name>